<organism evidence="1 2">
    <name type="scientific">Colletotrichum gloeosporioides (strain Cg-14)</name>
    <name type="common">Anthracnose fungus</name>
    <name type="synonym">Glomerella cingulata</name>
    <dbReference type="NCBI Taxonomy" id="1237896"/>
    <lineage>
        <taxon>Eukaryota</taxon>
        <taxon>Fungi</taxon>
        <taxon>Dikarya</taxon>
        <taxon>Ascomycota</taxon>
        <taxon>Pezizomycotina</taxon>
        <taxon>Sordariomycetes</taxon>
        <taxon>Hypocreomycetidae</taxon>
        <taxon>Glomerellales</taxon>
        <taxon>Glomerellaceae</taxon>
        <taxon>Colletotrichum</taxon>
        <taxon>Colletotrichum gloeosporioides species complex</taxon>
    </lineage>
</organism>
<evidence type="ECO:0000313" key="2">
    <source>
        <dbReference type="Proteomes" id="UP000015530"/>
    </source>
</evidence>
<gene>
    <name evidence="1" type="ORF">CGLO_18153</name>
</gene>
<sequence>MSLERESRLRSSSKT</sequence>
<comment type="caution">
    <text evidence="1">The sequence shown here is derived from an EMBL/GenBank/DDBJ whole genome shotgun (WGS) entry which is preliminary data.</text>
</comment>
<name>T0JS11_COLGC</name>
<dbReference type="EMBL" id="AMYD01004391">
    <property type="protein sequence ID" value="EQB43218.1"/>
    <property type="molecule type" value="Genomic_DNA"/>
</dbReference>
<reference evidence="2" key="1">
    <citation type="journal article" date="2013" name="Mol. Plant Microbe Interact.">
        <title>Global aspects of pacC regulation of pathogenicity genes in Colletotrichum gloeosporioides as revealed by transcriptome analysis.</title>
        <authorList>
            <person name="Alkan N."/>
            <person name="Meng X."/>
            <person name="Friedlander G."/>
            <person name="Reuveni E."/>
            <person name="Sukno S."/>
            <person name="Sherman A."/>
            <person name="Thon M."/>
            <person name="Fluhr R."/>
            <person name="Prusky D."/>
        </authorList>
    </citation>
    <scope>NUCLEOTIDE SEQUENCE [LARGE SCALE GENOMIC DNA]</scope>
    <source>
        <strain evidence="2">Cg-14</strain>
    </source>
</reference>
<proteinExistence type="predicted"/>
<evidence type="ECO:0000313" key="1">
    <source>
        <dbReference type="EMBL" id="EQB43218.1"/>
    </source>
</evidence>
<accession>T0JS11</accession>
<protein>
    <submittedName>
        <fullName evidence="1">Uncharacterized protein</fullName>
    </submittedName>
</protein>
<dbReference type="Proteomes" id="UP000015530">
    <property type="component" value="Unassembled WGS sequence"/>
</dbReference>
<dbReference type="HOGENOM" id="CLU_3434143_0_0_1"/>